<feature type="domain" description="HAT C-terminal dimerisation" evidence="1">
    <location>
        <begin position="128"/>
        <end position="207"/>
    </location>
</feature>
<proteinExistence type="predicted"/>
<sequence length="246" mass="26842">MAKLPKFSTISAAIQAGINNIEKWYEKTGDSGAYFICLALNPNFKTAYTEAAWTPREHKASMHAFREMYHQSLTMLGSATSASDSLPTCDSELAPSKSSTSTYGTAWMENIIKNCRLKDLTDLDPHTELEAYLAAPLTNGIADIVAWWGLNSGPAQYPTLACMARNYLAIQGSAVTAERAFSSGALTNTRRRNRISPDLFSALQLLKGGYCNGYLSAQVQCEMCEAEEAHLGSFLDDLLGNADENK</sequence>
<dbReference type="AlphaFoldDB" id="A0A0D7A2E6"/>
<dbReference type="InterPro" id="IPR008906">
    <property type="entry name" value="HATC_C_dom"/>
</dbReference>
<keyword evidence="3" id="KW-1185">Reference proteome</keyword>
<protein>
    <recommendedName>
        <fullName evidence="1">HAT C-terminal dimerisation domain-containing protein</fullName>
    </recommendedName>
</protein>
<gene>
    <name evidence="2" type="ORF">FISHEDRAFT_54190</name>
</gene>
<accession>A0A0D7A2E6</accession>
<dbReference type="InterPro" id="IPR012337">
    <property type="entry name" value="RNaseH-like_sf"/>
</dbReference>
<dbReference type="SUPFAM" id="SSF53098">
    <property type="entry name" value="Ribonuclease H-like"/>
    <property type="match status" value="1"/>
</dbReference>
<organism evidence="2 3">
    <name type="scientific">Fistulina hepatica ATCC 64428</name>
    <dbReference type="NCBI Taxonomy" id="1128425"/>
    <lineage>
        <taxon>Eukaryota</taxon>
        <taxon>Fungi</taxon>
        <taxon>Dikarya</taxon>
        <taxon>Basidiomycota</taxon>
        <taxon>Agaricomycotina</taxon>
        <taxon>Agaricomycetes</taxon>
        <taxon>Agaricomycetidae</taxon>
        <taxon>Agaricales</taxon>
        <taxon>Fistulinaceae</taxon>
        <taxon>Fistulina</taxon>
    </lineage>
</organism>
<dbReference type="Pfam" id="PF05699">
    <property type="entry name" value="Dimer_Tnp_hAT"/>
    <property type="match status" value="1"/>
</dbReference>
<dbReference type="PANTHER" id="PTHR23272">
    <property type="entry name" value="BED FINGER-RELATED"/>
    <property type="match status" value="1"/>
</dbReference>
<name>A0A0D7A2E6_9AGAR</name>
<dbReference type="Proteomes" id="UP000054144">
    <property type="component" value="Unassembled WGS sequence"/>
</dbReference>
<dbReference type="GO" id="GO:0046983">
    <property type="term" value="F:protein dimerization activity"/>
    <property type="evidence" value="ECO:0007669"/>
    <property type="project" value="InterPro"/>
</dbReference>
<evidence type="ECO:0000313" key="3">
    <source>
        <dbReference type="Proteomes" id="UP000054144"/>
    </source>
</evidence>
<evidence type="ECO:0000259" key="1">
    <source>
        <dbReference type="Pfam" id="PF05699"/>
    </source>
</evidence>
<dbReference type="OrthoDB" id="3270175at2759"/>
<dbReference type="EMBL" id="KN882118">
    <property type="protein sequence ID" value="KIY43111.1"/>
    <property type="molecule type" value="Genomic_DNA"/>
</dbReference>
<dbReference type="PANTHER" id="PTHR23272:SF21">
    <property type="entry name" value="BED ZINC FINGER AND HAT DIMERIZATION DOMAIN-CONTAINING PROTEIN"/>
    <property type="match status" value="1"/>
</dbReference>
<reference evidence="2 3" key="1">
    <citation type="journal article" date="2015" name="Fungal Genet. Biol.">
        <title>Evolution of novel wood decay mechanisms in Agaricales revealed by the genome sequences of Fistulina hepatica and Cylindrobasidium torrendii.</title>
        <authorList>
            <person name="Floudas D."/>
            <person name="Held B.W."/>
            <person name="Riley R."/>
            <person name="Nagy L.G."/>
            <person name="Koehler G."/>
            <person name="Ransdell A.S."/>
            <person name="Younus H."/>
            <person name="Chow J."/>
            <person name="Chiniquy J."/>
            <person name="Lipzen A."/>
            <person name="Tritt A."/>
            <person name="Sun H."/>
            <person name="Haridas S."/>
            <person name="LaButti K."/>
            <person name="Ohm R.A."/>
            <person name="Kues U."/>
            <person name="Blanchette R.A."/>
            <person name="Grigoriev I.V."/>
            <person name="Minto R.E."/>
            <person name="Hibbett D.S."/>
        </authorList>
    </citation>
    <scope>NUCLEOTIDE SEQUENCE [LARGE SCALE GENOMIC DNA]</scope>
    <source>
        <strain evidence="2 3">ATCC 64428</strain>
    </source>
</reference>
<evidence type="ECO:0000313" key="2">
    <source>
        <dbReference type="EMBL" id="KIY43111.1"/>
    </source>
</evidence>